<organism evidence="1 2">
    <name type="scientific">Spiromyces aspiralis</name>
    <dbReference type="NCBI Taxonomy" id="68401"/>
    <lineage>
        <taxon>Eukaryota</taxon>
        <taxon>Fungi</taxon>
        <taxon>Fungi incertae sedis</taxon>
        <taxon>Zoopagomycota</taxon>
        <taxon>Kickxellomycotina</taxon>
        <taxon>Kickxellomycetes</taxon>
        <taxon>Kickxellales</taxon>
        <taxon>Kickxellaceae</taxon>
        <taxon>Spiromyces</taxon>
    </lineage>
</organism>
<dbReference type="Proteomes" id="UP001145114">
    <property type="component" value="Unassembled WGS sequence"/>
</dbReference>
<feature type="non-terminal residue" evidence="1">
    <location>
        <position position="146"/>
    </location>
</feature>
<evidence type="ECO:0000313" key="1">
    <source>
        <dbReference type="EMBL" id="KAJ1672778.1"/>
    </source>
</evidence>
<accession>A0ACC1H8N0</accession>
<name>A0ACC1H8N0_9FUNG</name>
<evidence type="ECO:0000313" key="2">
    <source>
        <dbReference type="Proteomes" id="UP001145114"/>
    </source>
</evidence>
<reference evidence="1" key="1">
    <citation type="submission" date="2022-06" db="EMBL/GenBank/DDBJ databases">
        <title>Phylogenomic reconstructions and comparative analyses of Kickxellomycotina fungi.</title>
        <authorList>
            <person name="Reynolds N.K."/>
            <person name="Stajich J.E."/>
            <person name="Barry K."/>
            <person name="Grigoriev I.V."/>
            <person name="Crous P."/>
            <person name="Smith M.E."/>
        </authorList>
    </citation>
    <scope>NUCLEOTIDE SEQUENCE</scope>
    <source>
        <strain evidence="1">RSA 2271</strain>
    </source>
</reference>
<dbReference type="EMBL" id="JAMZIH010007855">
    <property type="protein sequence ID" value="KAJ1672778.1"/>
    <property type="molecule type" value="Genomic_DNA"/>
</dbReference>
<comment type="caution">
    <text evidence="1">The sequence shown here is derived from an EMBL/GenBank/DDBJ whole genome shotgun (WGS) entry which is preliminary data.</text>
</comment>
<protein>
    <submittedName>
        <fullName evidence="1">Uncharacterized protein</fullName>
    </submittedName>
</protein>
<gene>
    <name evidence="1" type="ORF">EV182_006517</name>
</gene>
<sequence length="146" mass="16871">MNMGGPRTVADVREYLQRIFLDRDIMQLPMQNLLGSFIASRRARHVEEEYKLIGGGSPIEKWTRHQGAGMVKHLDRMCPETGFRYSDPLTQEAVREIMSDQVKTVIAFSQYPQYSCSTTGSNLNELYRQIKLHDPGHTVRWSIIDR</sequence>
<keyword evidence="2" id="KW-1185">Reference proteome</keyword>
<proteinExistence type="predicted"/>